<evidence type="ECO:0000256" key="2">
    <source>
        <dbReference type="ARBA" id="ARBA00004878"/>
    </source>
</evidence>
<keyword evidence="7 11" id="KW-0456">Lyase</keyword>
<reference evidence="12 13" key="1">
    <citation type="submission" date="2023-09" db="EMBL/GenBank/DDBJ databases">
        <authorList>
            <person name="Wang M."/>
        </authorList>
    </citation>
    <scope>NUCLEOTIDE SEQUENCE [LARGE SCALE GENOMIC DNA]</scope>
    <source>
        <strain evidence="12">GT-2023</strain>
        <tissue evidence="12">Liver</tissue>
    </source>
</reference>
<organism evidence="12 13">
    <name type="scientific">Cirrhinus molitorella</name>
    <name type="common">mud carp</name>
    <dbReference type="NCBI Taxonomy" id="172907"/>
    <lineage>
        <taxon>Eukaryota</taxon>
        <taxon>Metazoa</taxon>
        <taxon>Chordata</taxon>
        <taxon>Craniata</taxon>
        <taxon>Vertebrata</taxon>
        <taxon>Euteleostomi</taxon>
        <taxon>Actinopterygii</taxon>
        <taxon>Neopterygii</taxon>
        <taxon>Teleostei</taxon>
        <taxon>Ostariophysi</taxon>
        <taxon>Cypriniformes</taxon>
        <taxon>Cyprinidae</taxon>
        <taxon>Labeoninae</taxon>
        <taxon>Labeonini</taxon>
        <taxon>Cirrhinus</taxon>
    </lineage>
</organism>
<evidence type="ECO:0000256" key="10">
    <source>
        <dbReference type="ARBA" id="ARBA00044906"/>
    </source>
</evidence>
<dbReference type="SMART" id="SM01130">
    <property type="entry name" value="DHDPS"/>
    <property type="match status" value="1"/>
</dbReference>
<dbReference type="InterPro" id="IPR020624">
    <property type="entry name" value="Schiff_base-form_aldolases_CS"/>
</dbReference>
<dbReference type="PANTHER" id="PTHR12128">
    <property type="entry name" value="DIHYDRODIPICOLINATE SYNTHASE"/>
    <property type="match status" value="1"/>
</dbReference>
<evidence type="ECO:0000256" key="3">
    <source>
        <dbReference type="ARBA" id="ARBA00006324"/>
    </source>
</evidence>
<keyword evidence="13" id="KW-1185">Reference proteome</keyword>
<dbReference type="PIRSF" id="PIRSF001365">
    <property type="entry name" value="DHDPS"/>
    <property type="match status" value="1"/>
</dbReference>
<comment type="pathway">
    <text evidence="2">Amino-sugar metabolism; N-acetylneuraminate degradation.</text>
</comment>
<evidence type="ECO:0000256" key="6">
    <source>
        <dbReference type="ARBA" id="ARBA00022490"/>
    </source>
</evidence>
<dbReference type="SUPFAM" id="SSF51569">
    <property type="entry name" value="Aldolase"/>
    <property type="match status" value="1"/>
</dbReference>
<dbReference type="EC" id="4.1.3.3" evidence="5"/>
<dbReference type="InterPro" id="IPR002220">
    <property type="entry name" value="DapA-like"/>
</dbReference>
<evidence type="ECO:0000256" key="4">
    <source>
        <dbReference type="ARBA" id="ARBA00011881"/>
    </source>
</evidence>
<dbReference type="PRINTS" id="PR00146">
    <property type="entry name" value="DHPICSNTHASE"/>
</dbReference>
<dbReference type="EMBL" id="JAYMGO010000008">
    <property type="protein sequence ID" value="KAL1270053.1"/>
    <property type="molecule type" value="Genomic_DNA"/>
</dbReference>
<keyword evidence="6" id="KW-0963">Cytoplasm</keyword>
<name>A0ABR3MZJ8_9TELE</name>
<comment type="subcellular location">
    <subcellularLocation>
        <location evidence="1">Cytoplasm</location>
    </subcellularLocation>
</comment>
<proteinExistence type="inferred from homology"/>
<dbReference type="InterPro" id="IPR013785">
    <property type="entry name" value="Aldolase_TIM"/>
</dbReference>
<sequence length="321" mass="34925">MHHMIDSCTNEREEMSRSVKKLTGLVAATFTPLTAEGEINLSVIGPYIDYLIEKQNIKSVFINGTTGEGSSLSVEERKQLAGAWCQYGRGKLEQVIVHVGCLSIKDCQELARHAASIGADGIAVTSPSYFKPINADALKLFIKEVSIFAPDLPMYYYHLPSMTGVAFDAADVLNGIEQVIPSFQGVKYTGTDLRDLGQCVSYSQSHNWSVLFGVDEQLLGALVLGAHGAVGSTYNYFGRVVNQMLAAFDDGNHMQARVLQFESMEIITFAKNLGFDVAVNKQVMSEVSGLAMGPPRLPLLPCPVLKAQAIAQKIKDFSQGH</sequence>
<dbReference type="PROSITE" id="PS00665">
    <property type="entry name" value="DHDPS_1"/>
    <property type="match status" value="1"/>
</dbReference>
<evidence type="ECO:0000256" key="11">
    <source>
        <dbReference type="PIRNR" id="PIRNR001365"/>
    </source>
</evidence>
<accession>A0ABR3MZJ8</accession>
<evidence type="ECO:0000256" key="8">
    <source>
        <dbReference type="ARBA" id="ARBA00023270"/>
    </source>
</evidence>
<protein>
    <recommendedName>
        <fullName evidence="5">N-acetylneuraminate lyase</fullName>
        <ecNumber evidence="5">4.1.3.3</ecNumber>
    </recommendedName>
</protein>
<evidence type="ECO:0000256" key="7">
    <source>
        <dbReference type="ARBA" id="ARBA00023239"/>
    </source>
</evidence>
<dbReference type="Proteomes" id="UP001558613">
    <property type="component" value="Unassembled WGS sequence"/>
</dbReference>
<dbReference type="Gene3D" id="3.20.20.70">
    <property type="entry name" value="Aldolase class I"/>
    <property type="match status" value="1"/>
</dbReference>
<keyword evidence="9" id="KW-0119">Carbohydrate metabolism</keyword>
<evidence type="ECO:0000313" key="12">
    <source>
        <dbReference type="EMBL" id="KAL1270053.1"/>
    </source>
</evidence>
<evidence type="ECO:0000256" key="5">
    <source>
        <dbReference type="ARBA" id="ARBA00012911"/>
    </source>
</evidence>
<evidence type="ECO:0000313" key="13">
    <source>
        <dbReference type="Proteomes" id="UP001558613"/>
    </source>
</evidence>
<comment type="subunit">
    <text evidence="4">Homotetramer.</text>
</comment>
<keyword evidence="8" id="KW-0704">Schiff base</keyword>
<evidence type="ECO:0000256" key="9">
    <source>
        <dbReference type="ARBA" id="ARBA00023277"/>
    </source>
</evidence>
<dbReference type="PANTHER" id="PTHR12128:SF21">
    <property type="entry name" value="N-ACETYLNEURAMINATE LYASE"/>
    <property type="match status" value="1"/>
</dbReference>
<comment type="similarity">
    <text evidence="3">Belongs to the DapA family. NanA subfamily.</text>
</comment>
<evidence type="ECO:0000256" key="1">
    <source>
        <dbReference type="ARBA" id="ARBA00004496"/>
    </source>
</evidence>
<comment type="caution">
    <text evidence="12">The sequence shown here is derived from an EMBL/GenBank/DDBJ whole genome shotgun (WGS) entry which is preliminary data.</text>
</comment>
<dbReference type="Pfam" id="PF00701">
    <property type="entry name" value="DHDPS"/>
    <property type="match status" value="1"/>
</dbReference>
<gene>
    <name evidence="12" type="ORF">QQF64_032342</name>
</gene>
<comment type="catalytic activity">
    <reaction evidence="10">
        <text>aceneuramate = aldehydo-N-acetyl-D-mannosamine + pyruvate</text>
        <dbReference type="Rhea" id="RHEA:23296"/>
        <dbReference type="ChEBI" id="CHEBI:15361"/>
        <dbReference type="ChEBI" id="CHEBI:17122"/>
        <dbReference type="ChEBI" id="CHEBI:173083"/>
        <dbReference type="EC" id="4.1.3.3"/>
    </reaction>
</comment>